<dbReference type="Proteomes" id="UP000023152">
    <property type="component" value="Unassembled WGS sequence"/>
</dbReference>
<keyword evidence="4" id="KW-0288">FMN</keyword>
<name>X6NWG3_RETFI</name>
<dbReference type="GO" id="GO:0006207">
    <property type="term" value="P:'de novo' pyrimidine nucleobase biosynthetic process"/>
    <property type="evidence" value="ECO:0007669"/>
    <property type="project" value="TreeGrafter"/>
</dbReference>
<dbReference type="GO" id="GO:0005737">
    <property type="term" value="C:cytoplasm"/>
    <property type="evidence" value="ECO:0007669"/>
    <property type="project" value="InterPro"/>
</dbReference>
<keyword evidence="6" id="KW-0472">Membrane</keyword>
<dbReference type="PANTHER" id="PTHR48109">
    <property type="entry name" value="DIHYDROOROTATE DEHYDROGENASE (QUINONE), MITOCHONDRIAL-RELATED"/>
    <property type="match status" value="1"/>
</dbReference>
<evidence type="ECO:0000313" key="9">
    <source>
        <dbReference type="Proteomes" id="UP000023152"/>
    </source>
</evidence>
<keyword evidence="3" id="KW-0285">Flavoprotein</keyword>
<accession>X6NWG3</accession>
<evidence type="ECO:0000256" key="6">
    <source>
        <dbReference type="SAM" id="Phobius"/>
    </source>
</evidence>
<dbReference type="OrthoDB" id="14784at2759"/>
<evidence type="ECO:0000256" key="4">
    <source>
        <dbReference type="ARBA" id="ARBA00022643"/>
    </source>
</evidence>
<dbReference type="InterPro" id="IPR005720">
    <property type="entry name" value="Dihydroorotate_DH_cat"/>
</dbReference>
<protein>
    <submittedName>
        <fullName evidence="8">Dihydroorotate dehydrogenase</fullName>
    </submittedName>
</protein>
<dbReference type="Gene3D" id="3.20.20.70">
    <property type="entry name" value="Aldolase class I"/>
    <property type="match status" value="1"/>
</dbReference>
<feature type="non-terminal residue" evidence="8">
    <location>
        <position position="1"/>
    </location>
</feature>
<feature type="domain" description="Dihydroorotate dehydrogenase catalytic" evidence="7">
    <location>
        <begin position="1"/>
        <end position="121"/>
    </location>
</feature>
<keyword evidence="9" id="KW-1185">Reference proteome</keyword>
<keyword evidence="6" id="KW-1133">Transmembrane helix</keyword>
<evidence type="ECO:0000256" key="2">
    <source>
        <dbReference type="ARBA" id="ARBA00004725"/>
    </source>
</evidence>
<dbReference type="InterPro" id="IPR013785">
    <property type="entry name" value="Aldolase_TIM"/>
</dbReference>
<evidence type="ECO:0000256" key="5">
    <source>
        <dbReference type="ARBA" id="ARBA00023002"/>
    </source>
</evidence>
<dbReference type="InterPro" id="IPR050074">
    <property type="entry name" value="DHO_dehydrogenase"/>
</dbReference>
<sequence length="199" mass="22114">IAPDLSDAELYSIADVVRTVGIDGIIVTNTSVMRPESLKDHKHGSETGGLSGQPLFSRSNEVLKKLYLYTNGSVPLIGVGGIMRTIDVYEKILCGASLVQVYTGLVFNGPVLMKRMLRELGQHSEKDGFKTLQEAVGFKVREEYRIGLLQDGMTPEEAELLHIFEINKIISQTFNCPIFVFLLYHLLCISSLLLIKKKV</sequence>
<dbReference type="OMA" id="WIFRDIN"/>
<proteinExistence type="predicted"/>
<evidence type="ECO:0000256" key="3">
    <source>
        <dbReference type="ARBA" id="ARBA00022630"/>
    </source>
</evidence>
<organism evidence="8 9">
    <name type="scientific">Reticulomyxa filosa</name>
    <dbReference type="NCBI Taxonomy" id="46433"/>
    <lineage>
        <taxon>Eukaryota</taxon>
        <taxon>Sar</taxon>
        <taxon>Rhizaria</taxon>
        <taxon>Retaria</taxon>
        <taxon>Foraminifera</taxon>
        <taxon>Monothalamids</taxon>
        <taxon>Reticulomyxidae</taxon>
        <taxon>Reticulomyxa</taxon>
    </lineage>
</organism>
<reference evidence="8 9" key="1">
    <citation type="journal article" date="2013" name="Curr. Biol.">
        <title>The Genome of the Foraminiferan Reticulomyxa filosa.</title>
        <authorList>
            <person name="Glockner G."/>
            <person name="Hulsmann N."/>
            <person name="Schleicher M."/>
            <person name="Noegel A.A."/>
            <person name="Eichinger L."/>
            <person name="Gallinger C."/>
            <person name="Pawlowski J."/>
            <person name="Sierra R."/>
            <person name="Euteneuer U."/>
            <person name="Pillet L."/>
            <person name="Moustafa A."/>
            <person name="Platzer M."/>
            <person name="Groth M."/>
            <person name="Szafranski K."/>
            <person name="Schliwa M."/>
        </authorList>
    </citation>
    <scope>NUCLEOTIDE SEQUENCE [LARGE SCALE GENOMIC DNA]</scope>
</reference>
<dbReference type="PANTHER" id="PTHR48109:SF4">
    <property type="entry name" value="DIHYDROOROTATE DEHYDROGENASE (QUINONE), MITOCHONDRIAL"/>
    <property type="match status" value="1"/>
</dbReference>
<dbReference type="EMBL" id="ASPP01005643">
    <property type="protein sequence ID" value="ETO30169.1"/>
    <property type="molecule type" value="Genomic_DNA"/>
</dbReference>
<dbReference type="Pfam" id="PF01180">
    <property type="entry name" value="DHO_dh"/>
    <property type="match status" value="1"/>
</dbReference>
<dbReference type="SUPFAM" id="SSF51395">
    <property type="entry name" value="FMN-linked oxidoreductases"/>
    <property type="match status" value="1"/>
</dbReference>
<keyword evidence="6" id="KW-0812">Transmembrane</keyword>
<evidence type="ECO:0000313" key="8">
    <source>
        <dbReference type="EMBL" id="ETO30169.1"/>
    </source>
</evidence>
<evidence type="ECO:0000256" key="1">
    <source>
        <dbReference type="ARBA" id="ARBA00001917"/>
    </source>
</evidence>
<comment type="cofactor">
    <cofactor evidence="1">
        <name>FMN</name>
        <dbReference type="ChEBI" id="CHEBI:58210"/>
    </cofactor>
</comment>
<dbReference type="GO" id="GO:0009220">
    <property type="term" value="P:pyrimidine ribonucleotide biosynthetic process"/>
    <property type="evidence" value="ECO:0007669"/>
    <property type="project" value="TreeGrafter"/>
</dbReference>
<feature type="transmembrane region" description="Helical" evidence="6">
    <location>
        <begin position="178"/>
        <end position="195"/>
    </location>
</feature>
<comment type="caution">
    <text evidence="8">The sequence shown here is derived from an EMBL/GenBank/DDBJ whole genome shotgun (WGS) entry which is preliminary data.</text>
</comment>
<gene>
    <name evidence="8" type="ORF">RFI_06953</name>
</gene>
<dbReference type="GO" id="GO:0004152">
    <property type="term" value="F:dihydroorotate dehydrogenase activity"/>
    <property type="evidence" value="ECO:0007669"/>
    <property type="project" value="TreeGrafter"/>
</dbReference>
<keyword evidence="5" id="KW-0560">Oxidoreductase</keyword>
<dbReference type="AlphaFoldDB" id="X6NWG3"/>
<evidence type="ECO:0000259" key="7">
    <source>
        <dbReference type="Pfam" id="PF01180"/>
    </source>
</evidence>
<comment type="pathway">
    <text evidence="2">Pyrimidine metabolism; UMP biosynthesis via de novo pathway.</text>
</comment>